<protein>
    <submittedName>
        <fullName evidence="2">Uncharacterized protein</fullName>
    </submittedName>
</protein>
<evidence type="ECO:0000313" key="3">
    <source>
        <dbReference type="Proteomes" id="UP000735541"/>
    </source>
</evidence>
<proteinExistence type="predicted"/>
<sequence>MDRDQFVQERQDLVAGRGGRHVGGQVAAVGVEDQTQRFEPGGEGGAVGSRCQESSCSAVAVRR</sequence>
<keyword evidence="3" id="KW-1185">Reference proteome</keyword>
<dbReference type="Proteomes" id="UP000735541">
    <property type="component" value="Unassembled WGS sequence"/>
</dbReference>
<comment type="caution">
    <text evidence="2">The sequence shown here is derived from an EMBL/GenBank/DDBJ whole genome shotgun (WGS) entry which is preliminary data.</text>
</comment>
<name>A0ABS6U1E8_STRHA</name>
<evidence type="ECO:0000313" key="2">
    <source>
        <dbReference type="EMBL" id="MBV7674246.1"/>
    </source>
</evidence>
<reference evidence="2 3" key="1">
    <citation type="submission" date="2021-07" db="EMBL/GenBank/DDBJ databases">
        <title>Sequencing Streptomyces halstedii LGO-A4 genome an citrus endophytic actinomycete.</title>
        <authorList>
            <person name="Samborskyy M."/>
            <person name="Scott N."/>
            <person name="Deglau R."/>
            <person name="Dickens S."/>
            <person name="Oliveira L.G."/>
        </authorList>
    </citation>
    <scope>NUCLEOTIDE SEQUENCE [LARGE SCALE GENOMIC DNA]</scope>
    <source>
        <strain evidence="2 3">LGO-A4</strain>
    </source>
</reference>
<feature type="region of interest" description="Disordered" evidence="1">
    <location>
        <begin position="36"/>
        <end position="63"/>
    </location>
</feature>
<evidence type="ECO:0000256" key="1">
    <source>
        <dbReference type="SAM" id="MobiDB-lite"/>
    </source>
</evidence>
<dbReference type="RefSeq" id="WP_228873956.1">
    <property type="nucleotide sequence ID" value="NZ_JAHUVW010000004.1"/>
</dbReference>
<organism evidence="2 3">
    <name type="scientific">Streptomyces halstedii</name>
    <dbReference type="NCBI Taxonomy" id="1944"/>
    <lineage>
        <taxon>Bacteria</taxon>
        <taxon>Bacillati</taxon>
        <taxon>Actinomycetota</taxon>
        <taxon>Actinomycetes</taxon>
        <taxon>Kitasatosporales</taxon>
        <taxon>Streptomycetaceae</taxon>
        <taxon>Streptomyces</taxon>
    </lineage>
</organism>
<accession>A0ABS6U1E8</accession>
<gene>
    <name evidence="2" type="ORF">STHAL_32895</name>
</gene>
<dbReference type="EMBL" id="JAHUVW010000004">
    <property type="protein sequence ID" value="MBV7674246.1"/>
    <property type="molecule type" value="Genomic_DNA"/>
</dbReference>